<accession>Q5WRR5</accession>
<dbReference type="WormBase" id="F20D6.12">
    <property type="protein sequence ID" value="CE52714"/>
    <property type="gene ID" value="WBGene00043069"/>
</dbReference>
<dbReference type="eggNOG" id="ENOG502TGGN">
    <property type="taxonomic scope" value="Eukaryota"/>
</dbReference>
<keyword evidence="1" id="KW-0472">Membrane</keyword>
<feature type="transmembrane region" description="Helical" evidence="1">
    <location>
        <begin position="246"/>
        <end position="264"/>
    </location>
</feature>
<dbReference type="InParanoid" id="Q5WRR5"/>
<dbReference type="PANTHER" id="PTHR38622:SF1">
    <property type="entry name" value="SERPENTINE RECEPTOR CLASS GAMMA"/>
    <property type="match status" value="1"/>
</dbReference>
<dbReference type="UCSC" id="F20D6.12">
    <property type="organism name" value="c. elegans"/>
</dbReference>
<feature type="transmembrane region" description="Helical" evidence="1">
    <location>
        <begin position="210"/>
        <end position="234"/>
    </location>
</feature>
<evidence type="ECO:0000313" key="4">
    <source>
        <dbReference type="WormBase" id="F20D6.12"/>
    </source>
</evidence>
<evidence type="ECO:0000256" key="1">
    <source>
        <dbReference type="SAM" id="Phobius"/>
    </source>
</evidence>
<dbReference type="SMR" id="Q5WRR5"/>
<evidence type="ECO:0000313" key="3">
    <source>
        <dbReference type="Proteomes" id="UP000001940"/>
    </source>
</evidence>
<keyword evidence="1" id="KW-0812">Transmembrane</keyword>
<feature type="transmembrane region" description="Helical" evidence="1">
    <location>
        <begin position="50"/>
        <end position="77"/>
    </location>
</feature>
<keyword evidence="1" id="KW-1133">Transmembrane helix</keyword>
<feature type="transmembrane region" description="Helical" evidence="1">
    <location>
        <begin position="83"/>
        <end position="108"/>
    </location>
</feature>
<dbReference type="FunCoup" id="Q5WRR5">
    <property type="interactions" value="252"/>
</dbReference>
<dbReference type="AlphaFoldDB" id="Q5WRR5"/>
<proteinExistence type="predicted"/>
<dbReference type="OrthoDB" id="5837973at2759"/>
<keyword evidence="3" id="KW-1185">Reference proteome</keyword>
<gene>
    <name evidence="2" type="ORF">CELE_F20D6.12</name>
    <name evidence="2 4" type="ORF">F20D6.12</name>
</gene>
<dbReference type="HOGENOM" id="CLU_531271_0_0_1"/>
<dbReference type="Proteomes" id="UP000001940">
    <property type="component" value="Chromosome V"/>
</dbReference>
<feature type="transmembrane region" description="Helical" evidence="1">
    <location>
        <begin position="20"/>
        <end position="38"/>
    </location>
</feature>
<dbReference type="PaxDb" id="6239-F20D6.12"/>
<protein>
    <submittedName>
        <fullName evidence="2">Serpentine receptor class gamma</fullName>
    </submittedName>
</protein>
<dbReference type="EMBL" id="BX284605">
    <property type="protein sequence ID" value="CCD68328.2"/>
    <property type="molecule type" value="Genomic_DNA"/>
</dbReference>
<reference evidence="2 3" key="1">
    <citation type="journal article" date="1998" name="Science">
        <title>Genome sequence of the nematode C. elegans: a platform for investigating biology.</title>
        <authorList>
            <consortium name="The C. elegans sequencing consortium"/>
            <person name="Sulson J.E."/>
            <person name="Waterston R."/>
        </authorList>
    </citation>
    <scope>NUCLEOTIDE SEQUENCE [LARGE SCALE GENOMIC DNA]</scope>
    <source>
        <strain evidence="2 3">Bristol N2</strain>
    </source>
</reference>
<feature type="transmembrane region" description="Helical" evidence="1">
    <location>
        <begin position="174"/>
        <end position="198"/>
    </location>
</feature>
<feature type="transmembrane region" description="Helical" evidence="1">
    <location>
        <begin position="129"/>
        <end position="154"/>
    </location>
</feature>
<sequence>MSSSTEPASYFYFETWRLYDPLYLIFCIPATIHYIIVLKVVSHLKENNSFLFIFTILGISDIFYFVVTLLCELFHYTNWVPDFAFVCCVVASYYGVFFNLLSNGLLSLNRFCATWVWYNTYFDKPLIKLYFLIISLVSFIATIPGGTLMIFYFFKDYSLSAQYGKTGLDSFNFHRTIIAVMMITDALISFFTSLFTLYRLRKYKINYDKSLLLVTTFHIFPDVLVAMFNIDMIFQVSGQSQFMNELSRMFLIFLVSFNSLTIVCTNRQIRKEYFTLILSAGNVTRCRTTVSRASTTLVAPSSDRITVF</sequence>
<name>Q5WRR5_CAEEL</name>
<dbReference type="AGR" id="WB:WBGene00043069"/>
<dbReference type="PANTHER" id="PTHR38622">
    <property type="entry name" value="PROTEIN CBG07046"/>
    <property type="match status" value="1"/>
</dbReference>
<evidence type="ECO:0000313" key="2">
    <source>
        <dbReference type="EMBL" id="CCD68328.2"/>
    </source>
</evidence>
<organism evidence="2 3">
    <name type="scientific">Caenorhabditis elegans</name>
    <dbReference type="NCBI Taxonomy" id="6239"/>
    <lineage>
        <taxon>Eukaryota</taxon>
        <taxon>Metazoa</taxon>
        <taxon>Ecdysozoa</taxon>
        <taxon>Nematoda</taxon>
        <taxon>Chromadorea</taxon>
        <taxon>Rhabditida</taxon>
        <taxon>Rhabditina</taxon>
        <taxon>Rhabditomorpha</taxon>
        <taxon>Rhabditoidea</taxon>
        <taxon>Rhabditidae</taxon>
        <taxon>Peloderinae</taxon>
        <taxon>Caenorhabditis</taxon>
    </lineage>
</organism>
<keyword evidence="2" id="KW-0675">Receptor</keyword>